<dbReference type="Proteomes" id="UP001629235">
    <property type="component" value="Unassembled WGS sequence"/>
</dbReference>
<gene>
    <name evidence="1" type="ORF">PQR01_00310</name>
</gene>
<reference evidence="1 2" key="1">
    <citation type="journal article" date="2024" name="Chem. Sci.">
        <title>Discovery of megapolipeptins by genome mining of a Burkholderiales bacteria collection.</title>
        <authorList>
            <person name="Paulo B.S."/>
            <person name="Recchia M.J.J."/>
            <person name="Lee S."/>
            <person name="Fergusson C.H."/>
            <person name="Romanowski S.B."/>
            <person name="Hernandez A."/>
            <person name="Krull N."/>
            <person name="Liu D.Y."/>
            <person name="Cavanagh H."/>
            <person name="Bos A."/>
            <person name="Gray C.A."/>
            <person name="Murphy B.T."/>
            <person name="Linington R.G."/>
            <person name="Eustaquio A.S."/>
        </authorList>
    </citation>
    <scope>NUCLEOTIDE SEQUENCE [LARGE SCALE GENOMIC DNA]</scope>
    <source>
        <strain evidence="1 2">RL18-126-BIB-B</strain>
    </source>
</reference>
<keyword evidence="2" id="KW-1185">Reference proteome</keyword>
<sequence>MNFYKRHIGDYLKDTAHLTLLEHGVYTRLLDVYYTRESGIPDAQAARLIGARGKEEFAALKVVLDEFFELIDGTWIQDRCEREIHATGPKSDDADHAPAKSGKALRQQAYRERRAALFEALRERGITMPFKATMDELQDALLNVTKPSRVTDDVTACVTPTVTDEPHNVTATISHKPDSISHKPEAAHTAVLPPAGDDTSDAPPEFPSSLTPEQKAAVPLVVKLRALGVSITSANPLAAEWIAKGLTVERADEAVEFARLKGKPSGPIHPNFLNALIDDILAPKAPKKRADDWYRTNPGIERKASELGIVCPPGKDHHWLREKCESVMRSRSQGVAA</sequence>
<evidence type="ECO:0000313" key="1">
    <source>
        <dbReference type="EMBL" id="MFM0101976.1"/>
    </source>
</evidence>
<proteinExistence type="predicted"/>
<evidence type="ECO:0000313" key="2">
    <source>
        <dbReference type="Proteomes" id="UP001629235"/>
    </source>
</evidence>
<protein>
    <submittedName>
        <fullName evidence="1">YdaU family protein</fullName>
    </submittedName>
</protein>
<accession>A0ACC7N3S5</accession>
<dbReference type="EMBL" id="JAQQDW010000001">
    <property type="protein sequence ID" value="MFM0101976.1"/>
    <property type="molecule type" value="Genomic_DNA"/>
</dbReference>
<organism evidence="1 2">
    <name type="scientific">Paraburkholderia rhynchosiae</name>
    <dbReference type="NCBI Taxonomy" id="487049"/>
    <lineage>
        <taxon>Bacteria</taxon>
        <taxon>Pseudomonadati</taxon>
        <taxon>Pseudomonadota</taxon>
        <taxon>Betaproteobacteria</taxon>
        <taxon>Burkholderiales</taxon>
        <taxon>Burkholderiaceae</taxon>
        <taxon>Paraburkholderia</taxon>
    </lineage>
</organism>
<comment type="caution">
    <text evidence="1">The sequence shown here is derived from an EMBL/GenBank/DDBJ whole genome shotgun (WGS) entry which is preliminary data.</text>
</comment>
<name>A0ACC7N3S5_9BURK</name>